<evidence type="ECO:0000259" key="1">
    <source>
        <dbReference type="Pfam" id="PF13449"/>
    </source>
</evidence>
<accession>A0A5N6GFZ8</accession>
<dbReference type="SUPFAM" id="SSF63829">
    <property type="entry name" value="Calcium-dependent phosphotriesterase"/>
    <property type="match status" value="1"/>
</dbReference>
<name>A0A5N6GFZ8_ASPFL</name>
<dbReference type="AlphaFoldDB" id="A0A5N6GFZ8"/>
<feature type="domain" description="Phytase-like" evidence="1">
    <location>
        <begin position="274"/>
        <end position="561"/>
    </location>
</feature>
<organism evidence="2">
    <name type="scientific">Aspergillus flavus</name>
    <dbReference type="NCBI Taxonomy" id="5059"/>
    <lineage>
        <taxon>Eukaryota</taxon>
        <taxon>Fungi</taxon>
        <taxon>Dikarya</taxon>
        <taxon>Ascomycota</taxon>
        <taxon>Pezizomycotina</taxon>
        <taxon>Eurotiomycetes</taxon>
        <taxon>Eurotiomycetidae</taxon>
        <taxon>Eurotiales</taxon>
        <taxon>Aspergillaceae</taxon>
        <taxon>Aspergillus</taxon>
        <taxon>Aspergillus subgen. Circumdati</taxon>
    </lineage>
</organism>
<dbReference type="VEuPathDB" id="FungiDB:AFLA_004173"/>
<reference evidence="2" key="1">
    <citation type="submission" date="2019-04" db="EMBL/GenBank/DDBJ databases">
        <title>Friends and foes A comparative genomics study of 23 Aspergillus species from section Flavi.</title>
        <authorList>
            <consortium name="DOE Joint Genome Institute"/>
            <person name="Kjaerbolling I."/>
            <person name="Vesth T."/>
            <person name="Frisvad J.C."/>
            <person name="Nybo J.L."/>
            <person name="Theobald S."/>
            <person name="Kildgaard S."/>
            <person name="Isbrandt T."/>
            <person name="Kuo A."/>
            <person name="Sato A."/>
            <person name="Lyhne E.K."/>
            <person name="Kogle M.E."/>
            <person name="Wiebenga A."/>
            <person name="Kun R.S."/>
            <person name="Lubbers R.J."/>
            <person name="Makela M.R."/>
            <person name="Barry K."/>
            <person name="Chovatia M."/>
            <person name="Clum A."/>
            <person name="Daum C."/>
            <person name="Haridas S."/>
            <person name="He G."/>
            <person name="LaButti K."/>
            <person name="Lipzen A."/>
            <person name="Mondo S."/>
            <person name="Riley R."/>
            <person name="Salamov A."/>
            <person name="Simmons B.A."/>
            <person name="Magnuson J.K."/>
            <person name="Henrissat B."/>
            <person name="Mortensen U.H."/>
            <person name="Larsen T.O."/>
            <person name="Devries R.P."/>
            <person name="Grigoriev I.V."/>
            <person name="Machida M."/>
            <person name="Baker S.E."/>
            <person name="Andersen M.R."/>
        </authorList>
    </citation>
    <scope>NUCLEOTIDE SEQUENCE [LARGE SCALE GENOMIC DNA]</scope>
    <source>
        <strain evidence="2">CBS 121.62</strain>
    </source>
</reference>
<proteinExistence type="predicted"/>
<dbReference type="Proteomes" id="UP000325434">
    <property type="component" value="Unassembled WGS sequence"/>
</dbReference>
<dbReference type="VEuPathDB" id="FungiDB:F9C07_2228157"/>
<sequence length="699" mass="76790">MSQAKKALDTVIKTMKMLDDAIIKFCCGGYCMTTLINDLAGPEKQMKEVVDQVRLLKPDSNQETSADGAIERGEPDKMNELVRATFYLYKALETGFLDLRDNVEPKGNHYVFFALKDFLVEVVQFIKFKPALFVTTVMGEETGTREKHNKHAPLLEELAADLVTPAAYKCMEAWIPSENYIQLSSFYIPMKLPILLTALPWTAAAATLRSKSNVVNQTTCGGTTYAYTGLEGYGFIPSNATDKYGDTIGGIGSSIAIKPDSWRRTAPNTYSGIVYALPDRGWNTNGTLNFQPRIHKIALTLTLTHNASAQHPSPPNLHLKYLDTILLTGPDGLPTTGLDADVTGAASYPGYPPLPAATYVGDGFGGAGPGGKRISLDPEGLAIDNDGSFWVSDEYGPYVYKFSPEGKMILAIQPPEAILPRRNGTLSFSAASPPVYNPELTINPEDPQSGRNNNQGLEALTISPDGKTLYTMMQSALNQEGGPKKKNRQPARLLEYDIASGTPVYRHEYVVLLPKYEDYTQNESVVASQSEMHMLPSGDFLVLSRDSGFGHGQDETRSVYRHADVVAIGNSTTDLKGTFDGVGASVASSKGVLKDGITPVEYCEFLDYNVESELAKFGLHNGGAQDAWLLNEKWESFALVPVDTDQQKRGSAKKEYFLFSFSDNDFMTQDGHMDFGRYKYADESGYNIDNQVLVFRVEF</sequence>
<dbReference type="InterPro" id="IPR027372">
    <property type="entry name" value="Phytase-like_dom"/>
</dbReference>
<dbReference type="Pfam" id="PF13449">
    <property type="entry name" value="Phytase-like"/>
    <property type="match status" value="1"/>
</dbReference>
<dbReference type="PANTHER" id="PTHR37957">
    <property type="entry name" value="BLR7070 PROTEIN"/>
    <property type="match status" value="1"/>
</dbReference>
<dbReference type="VEuPathDB" id="FungiDB:AFLA_004172"/>
<protein>
    <submittedName>
        <fullName evidence="2">Esterase-like activity of phytase-domain-containing protein</fullName>
    </submittedName>
</protein>
<gene>
    <name evidence="2" type="ORF">BDV35DRAFT_398418</name>
</gene>
<dbReference type="PANTHER" id="PTHR37957:SF1">
    <property type="entry name" value="PHYTASE-LIKE DOMAIN-CONTAINING PROTEIN"/>
    <property type="match status" value="1"/>
</dbReference>
<evidence type="ECO:0000313" key="2">
    <source>
        <dbReference type="EMBL" id="KAB8240665.1"/>
    </source>
</evidence>
<dbReference type="EMBL" id="ML734724">
    <property type="protein sequence ID" value="KAB8240665.1"/>
    <property type="molecule type" value="Genomic_DNA"/>
</dbReference>